<gene>
    <name evidence="1" type="ORF">SYYSPA8_32555</name>
</gene>
<accession>A0ABQ5P965</accession>
<organism evidence="1 2">
    <name type="scientific">Streptomyces yaizuensis</name>
    <dbReference type="NCBI Taxonomy" id="2989713"/>
    <lineage>
        <taxon>Bacteria</taxon>
        <taxon>Bacillati</taxon>
        <taxon>Actinomycetota</taxon>
        <taxon>Actinomycetes</taxon>
        <taxon>Kitasatosporales</taxon>
        <taxon>Streptomycetaceae</taxon>
        <taxon>Streptomyces</taxon>
    </lineage>
</organism>
<dbReference type="InterPro" id="IPR025851">
    <property type="entry name" value="SUKH-4"/>
</dbReference>
<evidence type="ECO:0000313" key="1">
    <source>
        <dbReference type="EMBL" id="GLF99130.1"/>
    </source>
</evidence>
<keyword evidence="2" id="KW-1185">Reference proteome</keyword>
<dbReference type="RefSeq" id="WP_323451084.1">
    <property type="nucleotide sequence ID" value="NZ_BSBI01000018.1"/>
</dbReference>
<comment type="caution">
    <text evidence="1">The sequence shown here is derived from an EMBL/GenBank/DDBJ whole genome shotgun (WGS) entry which is preliminary data.</text>
</comment>
<sequence length="301" mass="31648">MADIPLGPALTDAVIARVLAPVVAGELVVPYPGRWERPPYASRGGRAVVAGDPGLSVLAVDRGSGAVVLLDDAGESTVNGSAAALVECARRYTAAIRSPESGDEEWEGIGQALLTELRAVDPVVADDEGFWAVAAEEVGYGFHALEPTPKPKAEAEPEAAESRPRLLLAMDEDRRADLFPSDRWRLLATAVRLTVAPPPERLEWALEVMEEAARVWERPAPRPDVLVYASGTAGTADTVGLPQRLSGLRLVCRIAAPGTPPRFDPAADDATGPAVAVVDGADPVAGILDALNTLRSPWSGH</sequence>
<protein>
    <submittedName>
        <fullName evidence="1">Uncharacterized protein</fullName>
    </submittedName>
</protein>
<name>A0ABQ5P965_9ACTN</name>
<dbReference type="Proteomes" id="UP001291653">
    <property type="component" value="Unassembled WGS sequence"/>
</dbReference>
<dbReference type="EMBL" id="BSBI01000018">
    <property type="protein sequence ID" value="GLF99130.1"/>
    <property type="molecule type" value="Genomic_DNA"/>
</dbReference>
<reference evidence="1 2" key="1">
    <citation type="submission" date="2022-10" db="EMBL/GenBank/DDBJ databases">
        <title>Draft genome sequence of Streptomyces sp. YSPA8.</title>
        <authorList>
            <person name="Moriuchi R."/>
            <person name="Dohra H."/>
            <person name="Yamamura H."/>
            <person name="Kodani S."/>
        </authorList>
    </citation>
    <scope>NUCLEOTIDE SEQUENCE [LARGE SCALE GENOMIC DNA]</scope>
    <source>
        <strain evidence="1 2">YSPA8</strain>
    </source>
</reference>
<proteinExistence type="predicted"/>
<dbReference type="Pfam" id="PF14435">
    <property type="entry name" value="SUKH-4"/>
    <property type="match status" value="1"/>
</dbReference>
<evidence type="ECO:0000313" key="2">
    <source>
        <dbReference type="Proteomes" id="UP001291653"/>
    </source>
</evidence>